<keyword evidence="1" id="KW-0472">Membrane</keyword>
<proteinExistence type="predicted"/>
<accession>Q1R0T0</accession>
<dbReference type="STRING" id="290398.Csal_0315"/>
<dbReference type="KEGG" id="csa:Csal_0315"/>
<evidence type="ECO:0000256" key="1">
    <source>
        <dbReference type="SAM" id="Phobius"/>
    </source>
</evidence>
<dbReference type="EMBL" id="CP000285">
    <property type="protein sequence ID" value="ABE57678.1"/>
    <property type="molecule type" value="Genomic_DNA"/>
</dbReference>
<dbReference type="Proteomes" id="UP000000239">
    <property type="component" value="Chromosome"/>
</dbReference>
<evidence type="ECO:0000313" key="3">
    <source>
        <dbReference type="Proteomes" id="UP000000239"/>
    </source>
</evidence>
<reference evidence="2 3" key="1">
    <citation type="journal article" date="2011" name="Stand. Genomic Sci.">
        <title>Complete genome sequence of the halophilic and highly halotolerant Chromohalobacter salexigens type strain (1H11(T)).</title>
        <authorList>
            <person name="Copeland A."/>
            <person name="O'Connor K."/>
            <person name="Lucas S."/>
            <person name="Lapidus A."/>
            <person name="Berry K.W."/>
            <person name="Detter J.C."/>
            <person name="Del Rio T.G."/>
            <person name="Hammon N."/>
            <person name="Dalin E."/>
            <person name="Tice H."/>
            <person name="Pitluck S."/>
            <person name="Bruce D."/>
            <person name="Goodwin L."/>
            <person name="Han C."/>
            <person name="Tapia R."/>
            <person name="Saunders E."/>
            <person name="Schmutz J."/>
            <person name="Brettin T."/>
            <person name="Larimer F."/>
            <person name="Land M."/>
            <person name="Hauser L."/>
            <person name="Vargas C."/>
            <person name="Nieto J.J."/>
            <person name="Kyrpides N.C."/>
            <person name="Ivanova N."/>
            <person name="Goker M."/>
            <person name="Klenk H.P."/>
            <person name="Csonka L.N."/>
            <person name="Woyke T."/>
        </authorList>
    </citation>
    <scope>NUCLEOTIDE SEQUENCE [LARGE SCALE GENOMIC DNA]</scope>
    <source>
        <strain evidence="3">ATCC BAA-138 / DSM 3043 / CIP 106854 / NCIMB 13768 / 1H11</strain>
    </source>
</reference>
<keyword evidence="1" id="KW-0812">Transmembrane</keyword>
<gene>
    <name evidence="2" type="ordered locus">Csal_0315</name>
</gene>
<dbReference type="OrthoDB" id="6184277at2"/>
<dbReference type="HOGENOM" id="CLU_1923853_0_0_6"/>
<keyword evidence="3" id="KW-1185">Reference proteome</keyword>
<sequence length="131" mass="14816">MNDSLLWGGFLITFVGIVTISALLVVVGVILAPMIIHKADKALSILLPDNELLFQGLPLSYTRLGTYGRMLLLKDTGWYQSRVFDQRPDRERAIAEMPVNLRRTVTWLYGAGSLICFFTVLLMIIFLLLDR</sequence>
<dbReference type="AlphaFoldDB" id="Q1R0T0"/>
<organism evidence="2 3">
    <name type="scientific">Chromohalobacter israelensis (strain ATCC BAA-138 / DSM 3043 / CIP 106854 / NCIMB 13768 / 1H11)</name>
    <name type="common">Chromohalobacter salexigens</name>
    <dbReference type="NCBI Taxonomy" id="290398"/>
    <lineage>
        <taxon>Bacteria</taxon>
        <taxon>Pseudomonadati</taxon>
        <taxon>Pseudomonadota</taxon>
        <taxon>Gammaproteobacteria</taxon>
        <taxon>Oceanospirillales</taxon>
        <taxon>Halomonadaceae</taxon>
        <taxon>Chromohalobacter</taxon>
    </lineage>
</organism>
<dbReference type="RefSeq" id="WP_011505624.1">
    <property type="nucleotide sequence ID" value="NC_007963.1"/>
</dbReference>
<feature type="transmembrane region" description="Helical" evidence="1">
    <location>
        <begin position="107"/>
        <end position="129"/>
    </location>
</feature>
<protein>
    <submittedName>
        <fullName evidence="2">Uncharacterized protein</fullName>
    </submittedName>
</protein>
<feature type="transmembrane region" description="Helical" evidence="1">
    <location>
        <begin position="6"/>
        <end position="32"/>
    </location>
</feature>
<evidence type="ECO:0000313" key="2">
    <source>
        <dbReference type="EMBL" id="ABE57678.1"/>
    </source>
</evidence>
<dbReference type="GeneID" id="95333061"/>
<keyword evidence="1" id="KW-1133">Transmembrane helix</keyword>
<name>Q1R0T0_CHRI1</name>